<evidence type="ECO:0000313" key="5">
    <source>
        <dbReference type="EMBL" id="SDR18541.1"/>
    </source>
</evidence>
<dbReference type="PANTHER" id="PTHR11461:SF211">
    <property type="entry name" value="GH10112P-RELATED"/>
    <property type="match status" value="1"/>
</dbReference>
<feature type="compositionally biased region" description="Low complexity" evidence="2">
    <location>
        <begin position="376"/>
        <end position="386"/>
    </location>
</feature>
<evidence type="ECO:0000256" key="1">
    <source>
        <dbReference type="RuleBase" id="RU000411"/>
    </source>
</evidence>
<feature type="signal peptide" evidence="3">
    <location>
        <begin position="1"/>
        <end position="20"/>
    </location>
</feature>
<protein>
    <submittedName>
        <fullName evidence="5">Serpin (Serine protease inhibitor)</fullName>
    </submittedName>
</protein>
<organism evidence="5 6">
    <name type="scientific">Tsukamurella pulmonis</name>
    <dbReference type="NCBI Taxonomy" id="47312"/>
    <lineage>
        <taxon>Bacteria</taxon>
        <taxon>Bacillati</taxon>
        <taxon>Actinomycetota</taxon>
        <taxon>Actinomycetes</taxon>
        <taxon>Mycobacteriales</taxon>
        <taxon>Tsukamurellaceae</taxon>
        <taxon>Tsukamurella</taxon>
    </lineage>
</organism>
<gene>
    <name evidence="5" type="ORF">SAMN04489765_3690</name>
</gene>
<proteinExistence type="inferred from homology"/>
<dbReference type="InterPro" id="IPR036186">
    <property type="entry name" value="Serpin_sf"/>
</dbReference>
<dbReference type="GO" id="GO:0005615">
    <property type="term" value="C:extracellular space"/>
    <property type="evidence" value="ECO:0007669"/>
    <property type="project" value="InterPro"/>
</dbReference>
<dbReference type="Pfam" id="PF00079">
    <property type="entry name" value="Serpin"/>
    <property type="match status" value="1"/>
</dbReference>
<keyword evidence="3" id="KW-0732">Signal</keyword>
<dbReference type="PROSITE" id="PS51257">
    <property type="entry name" value="PROKAR_LIPOPROTEIN"/>
    <property type="match status" value="1"/>
</dbReference>
<keyword evidence="6" id="KW-1185">Reference proteome</keyword>
<accession>A0A1H1GZG1</accession>
<feature type="chain" id="PRO_5038589697" evidence="3">
    <location>
        <begin position="21"/>
        <end position="426"/>
    </location>
</feature>
<dbReference type="InterPro" id="IPR023796">
    <property type="entry name" value="Serpin_dom"/>
</dbReference>
<evidence type="ECO:0000313" key="6">
    <source>
        <dbReference type="Proteomes" id="UP000183053"/>
    </source>
</evidence>
<sequence>MALMQIRRAVTALIVAGTLAACGGAPPKPETLSLDRSKEHFEQVGVDETRDDVTALVNTATRLGARLATGDTAAASTAVSPWSALSLLGMLRAGAQGETAAQLDGAGLGAAKDLPRAMAALTGQTAQWAGDPGTVPTGTPPATPLFQSQVALLTAKGPEEDRVRPAYLDALSTSYDTGVYPADFGRGIGAPLGEWVAVNTGSSFRSAPLRTDADTRLAAATTAYLAAAWRFPFDAARTRPAPFTAADGAVLDPLTMRGTVPARVAAGEGFSALQLDYGTTLALQIVLPAPGTPLADAAGEGRFTAARIALAGAPSAPHEVSLPKWRSTTWTGLVEPLRDAGLTGLFAGPGLEGIAPGSPTVTDARAAAVLTVGEKGTASDTATTPATPEPGPGPAPFVVDRAFAYSVVDTATGLPLLMGTVNRPGA</sequence>
<dbReference type="InterPro" id="IPR042178">
    <property type="entry name" value="Serpin_sf_1"/>
</dbReference>
<dbReference type="InterPro" id="IPR042185">
    <property type="entry name" value="Serpin_sf_2"/>
</dbReference>
<dbReference type="SMART" id="SM00093">
    <property type="entry name" value="SERPIN"/>
    <property type="match status" value="1"/>
</dbReference>
<feature type="region of interest" description="Disordered" evidence="2">
    <location>
        <begin position="373"/>
        <end position="394"/>
    </location>
</feature>
<evidence type="ECO:0000259" key="4">
    <source>
        <dbReference type="SMART" id="SM00093"/>
    </source>
</evidence>
<evidence type="ECO:0000256" key="3">
    <source>
        <dbReference type="SAM" id="SignalP"/>
    </source>
</evidence>
<dbReference type="GO" id="GO:0004867">
    <property type="term" value="F:serine-type endopeptidase inhibitor activity"/>
    <property type="evidence" value="ECO:0007669"/>
    <property type="project" value="InterPro"/>
</dbReference>
<dbReference type="AlphaFoldDB" id="A0A1H1GZG1"/>
<dbReference type="OrthoDB" id="9764871at2"/>
<dbReference type="STRING" id="47312.SAMN04489765_3690"/>
<dbReference type="Gene3D" id="3.30.497.10">
    <property type="entry name" value="Antithrombin, subunit I, domain 2"/>
    <property type="match status" value="1"/>
</dbReference>
<name>A0A1H1GZG1_9ACTN</name>
<dbReference type="Proteomes" id="UP000183053">
    <property type="component" value="Unassembled WGS sequence"/>
</dbReference>
<feature type="domain" description="Serpin" evidence="4">
    <location>
        <begin position="61"/>
        <end position="424"/>
    </location>
</feature>
<dbReference type="InterPro" id="IPR000215">
    <property type="entry name" value="Serpin_fam"/>
</dbReference>
<reference evidence="6" key="1">
    <citation type="submission" date="2016-10" db="EMBL/GenBank/DDBJ databases">
        <authorList>
            <person name="Varghese N."/>
            <person name="Submissions S."/>
        </authorList>
    </citation>
    <scope>NUCLEOTIDE SEQUENCE [LARGE SCALE GENOMIC DNA]</scope>
    <source>
        <strain evidence="6">DSM 44142</strain>
    </source>
</reference>
<dbReference type="SUPFAM" id="SSF56574">
    <property type="entry name" value="Serpins"/>
    <property type="match status" value="1"/>
</dbReference>
<comment type="similarity">
    <text evidence="1">Belongs to the serpin family.</text>
</comment>
<dbReference type="EMBL" id="FNLF01000002">
    <property type="protein sequence ID" value="SDR18541.1"/>
    <property type="molecule type" value="Genomic_DNA"/>
</dbReference>
<dbReference type="PANTHER" id="PTHR11461">
    <property type="entry name" value="SERINE PROTEASE INHIBITOR, SERPIN"/>
    <property type="match status" value="1"/>
</dbReference>
<evidence type="ECO:0000256" key="2">
    <source>
        <dbReference type="SAM" id="MobiDB-lite"/>
    </source>
</evidence>
<dbReference type="Gene3D" id="2.30.39.10">
    <property type="entry name" value="Alpha-1-antitrypsin, domain 1"/>
    <property type="match status" value="1"/>
</dbReference>